<comment type="caution">
    <text evidence="2">The sequence shown here is derived from an EMBL/GenBank/DDBJ whole genome shotgun (WGS) entry which is preliminary data.</text>
</comment>
<dbReference type="InterPro" id="IPR012334">
    <property type="entry name" value="Pectin_lyas_fold"/>
</dbReference>
<keyword evidence="1" id="KW-0812">Transmembrane</keyword>
<dbReference type="PANTHER" id="PTHR11319:SF35">
    <property type="entry name" value="OUTER MEMBRANE PROTEIN PMPC-RELATED"/>
    <property type="match status" value="1"/>
</dbReference>
<dbReference type="InterPro" id="IPR011050">
    <property type="entry name" value="Pectin_lyase_fold/virulence"/>
</dbReference>
<reference evidence="2" key="1">
    <citation type="submission" date="2016-10" db="EMBL/GenBank/DDBJ databases">
        <authorList>
            <person name="Benchimol M."/>
            <person name="Almeida L.G."/>
            <person name="Vasconcelos A.T."/>
            <person name="Perreira-Neves A."/>
            <person name="Rosa I.A."/>
            <person name="Tasca T."/>
            <person name="Bogo M.R."/>
            <person name="de Souza W."/>
        </authorList>
    </citation>
    <scope>NUCLEOTIDE SEQUENCE [LARGE SCALE GENOMIC DNA]</scope>
    <source>
        <strain evidence="2">K</strain>
    </source>
</reference>
<dbReference type="SMART" id="SM00710">
    <property type="entry name" value="PbH1"/>
    <property type="match status" value="15"/>
</dbReference>
<dbReference type="VEuPathDB" id="TrichDB:TRFO_21128"/>
<protein>
    <recommendedName>
        <fullName evidence="4">Right handed beta helix domain-containing protein</fullName>
    </recommendedName>
</protein>
<dbReference type="GeneID" id="94836483"/>
<dbReference type="PANTHER" id="PTHR11319">
    <property type="entry name" value="G PROTEIN-COUPLED RECEPTOR-RELATED"/>
    <property type="match status" value="1"/>
</dbReference>
<dbReference type="RefSeq" id="XP_068362923.1">
    <property type="nucleotide sequence ID" value="XM_068501779.1"/>
</dbReference>
<dbReference type="SUPFAM" id="SSF51126">
    <property type="entry name" value="Pectin lyase-like"/>
    <property type="match status" value="4"/>
</dbReference>
<dbReference type="Proteomes" id="UP000179807">
    <property type="component" value="Unassembled WGS sequence"/>
</dbReference>
<sequence length="1366" mass="151264">MDCLIALGTNENEIQIIKCAFINNGKKFLSESSAIFSICSILHVESCLFETNSSFVFERDDPTITESLEFSETETANDGTDSNIINKNSIYLNDNTESKDQEELFTCKAINAISVQELKIFDSNFTSIRGKGEGSAMNLQKCVEVEILDCIIDGRSVSFDSLESTTLFISVQKSLVISGTFIINHSGSRNLCIYSVSNHFCEIRNCSFLNNKVTSVICIQENSLMIEDSLFSNNQGYSIKFESQTNNLSIFNSTFITDNDQEQVSDSYLFISSDVFKVEIENCVFENCKCQNGAIRTEATEFNFEDNEISFTTIPTNYPTLNGKHESSSYYISNSTFTRCFKAIELDNNFNYASITECYFDECGKDNSVISLFPGNGGIAKLENSQVTFKSYSQSNQVLSVKSTNHQFELFITNVNFTNCGRGANGDILDINASSASIHFVGCNINESSSSSSGKILFNITSDSFVFSNNSVNLTYETNNMRGICFDGKSLIVSSSQFYNCHSTSNSGHSIICESKLDLIEISSCTFANCGKSKVGAVLDIQSDIVTIYDIEIKFDDVSKACKAIYIHSLSKVIIDKCSLINLSTSQFGDRGCGIIYNCSSNYSVNNHEEFLFSNIYFCNISGERACFAAGTAYDGQMTAENITIEKCDGQSFIWVLIQNQLKQTKPMIFRNVIFNGTTNEDRSSSGGTGIWYSSFAHPLTLIFESCQFLKCSGKSNGGAIEAGSSSPSIQNHSFDFKNCIFHECVGNDGGAIYLNTSSGYLSVINCSFSNLISKGRGGAIEATTKGPFTCINCSFINISSKHNETVIHHKCTGFDLSENAIETGNLYFEKCKSTSRAHIFHIQQASNSKVYIQNFTFLDCENTNRSLEIINFSSLYIYHCRFEFPYNDQAGCGFSVQGNEDFHLNNLTFINCKNPAHGGAFFYIGGENENEDIMIKDCYFDHCRAMNSQVFKIQPYLFVPTLENLTIKNCQGNYILAVEYIRNIVFNPIILKSCQFINIQNTNIDGGGSGIWINNFKDGVVTFAIEYDFINCTFCNNHHKIGGSKGGAIGIGIQSESIYASTVQFINCTFKNNSAQDGGAIYIRSSLPTTIKDCVFVNNSATNSGGSIFCFYRISANLTITNCNFTNSTIKSSSSGTGTAILLSAMMNPNVIRKCNFINCGEKGSVIHSQSDSTIQDCSFLFDSSENSTNGIKFGYAPNIDIERCLFRRCKADLYRDTSSSSSSLSSSGGGIYYPGYSYQKTLLVIIIDNIFDSCISHKGLAIYLNSNIVPRITGNRFYNHINESDIVLINLPTQYKSNLEIDLSNVHFVNNNLSNNYRVSGNVMSLSIIKSFLISHFLLISISKYVVSIGINNFFQSILPFCKN</sequence>
<keyword evidence="1" id="KW-1133">Transmembrane helix</keyword>
<evidence type="ECO:0000313" key="2">
    <source>
        <dbReference type="EMBL" id="OHT09787.1"/>
    </source>
</evidence>
<dbReference type="OrthoDB" id="2018448at2759"/>
<organism evidence="2 3">
    <name type="scientific">Tritrichomonas foetus</name>
    <dbReference type="NCBI Taxonomy" id="1144522"/>
    <lineage>
        <taxon>Eukaryota</taxon>
        <taxon>Metamonada</taxon>
        <taxon>Parabasalia</taxon>
        <taxon>Tritrichomonadida</taxon>
        <taxon>Tritrichomonadidae</taxon>
        <taxon>Tritrichomonas</taxon>
    </lineage>
</organism>
<evidence type="ECO:0000313" key="3">
    <source>
        <dbReference type="Proteomes" id="UP000179807"/>
    </source>
</evidence>
<dbReference type="InterPro" id="IPR006626">
    <property type="entry name" value="PbH1"/>
</dbReference>
<name>A0A1J4KF33_9EUKA</name>
<evidence type="ECO:0008006" key="4">
    <source>
        <dbReference type="Google" id="ProtNLM"/>
    </source>
</evidence>
<gene>
    <name evidence="2" type="ORF">TRFO_21128</name>
</gene>
<dbReference type="EMBL" id="MLAK01000629">
    <property type="protein sequence ID" value="OHT09787.1"/>
    <property type="molecule type" value="Genomic_DNA"/>
</dbReference>
<keyword evidence="1" id="KW-0472">Membrane</keyword>
<proteinExistence type="predicted"/>
<feature type="transmembrane region" description="Helical" evidence="1">
    <location>
        <begin position="1334"/>
        <end position="1357"/>
    </location>
</feature>
<evidence type="ECO:0000256" key="1">
    <source>
        <dbReference type="SAM" id="Phobius"/>
    </source>
</evidence>
<keyword evidence="3" id="KW-1185">Reference proteome</keyword>
<accession>A0A1J4KF33</accession>
<dbReference type="Gene3D" id="2.160.20.10">
    <property type="entry name" value="Single-stranded right-handed beta-helix, Pectin lyase-like"/>
    <property type="match status" value="3"/>
</dbReference>